<accession>A0A1S9PKW2</accession>
<protein>
    <recommendedName>
        <fullName evidence="4">Lipoprotein</fullName>
    </recommendedName>
</protein>
<dbReference type="STRING" id="1792845.BC343_00570"/>
<feature type="signal peptide" evidence="1">
    <location>
        <begin position="1"/>
        <end position="18"/>
    </location>
</feature>
<evidence type="ECO:0000313" key="3">
    <source>
        <dbReference type="Proteomes" id="UP000189739"/>
    </source>
</evidence>
<keyword evidence="1" id="KW-0732">Signal</keyword>
<dbReference type="EMBL" id="MBTF01000001">
    <property type="protein sequence ID" value="OOQ61603.1"/>
    <property type="molecule type" value="Genomic_DNA"/>
</dbReference>
<dbReference type="RefSeq" id="WP_078345774.1">
    <property type="nucleotide sequence ID" value="NZ_MBTF01000001.1"/>
</dbReference>
<dbReference type="PROSITE" id="PS51257">
    <property type="entry name" value="PROKAR_LIPOPROTEIN"/>
    <property type="match status" value="1"/>
</dbReference>
<name>A0A1S9PKW2_9SPHI</name>
<gene>
    <name evidence="2" type="ORF">BC343_00570</name>
</gene>
<proteinExistence type="predicted"/>
<evidence type="ECO:0000256" key="1">
    <source>
        <dbReference type="SAM" id="SignalP"/>
    </source>
</evidence>
<evidence type="ECO:0008006" key="4">
    <source>
        <dbReference type="Google" id="ProtNLM"/>
    </source>
</evidence>
<reference evidence="2 3" key="1">
    <citation type="submission" date="2016-07" db="EMBL/GenBank/DDBJ databases">
        <title>Genomic analysis of zinc-resistant bacterium Mucilaginibacter pedocola TBZ30.</title>
        <authorList>
            <person name="Huang J."/>
            <person name="Tang J."/>
        </authorList>
    </citation>
    <scope>NUCLEOTIDE SEQUENCE [LARGE SCALE GENOMIC DNA]</scope>
    <source>
        <strain evidence="2 3">TBZ30</strain>
    </source>
</reference>
<dbReference type="OrthoDB" id="9792021at2"/>
<sequence>MKKVFLCLTLAAAISACKNKTTPATETADTVAIKTTETPVADTTFNIDAIAVSDKDLGTFPFLAPPPTYSYNYHQEADPKDIKAVDKEYMAVNGKLIAQEGKTFKINIERPREGDKKFDAAEVQKYYEDKILSLGGVQVNNVEITKAEYERVGEKELITNNYGSTLDPNLLDRIKTYVIKTKDKVVWIQLCLLNEESGHIAVLEQKVG</sequence>
<keyword evidence="3" id="KW-1185">Reference proteome</keyword>
<organism evidence="2 3">
    <name type="scientific">Mucilaginibacter pedocola</name>
    <dbReference type="NCBI Taxonomy" id="1792845"/>
    <lineage>
        <taxon>Bacteria</taxon>
        <taxon>Pseudomonadati</taxon>
        <taxon>Bacteroidota</taxon>
        <taxon>Sphingobacteriia</taxon>
        <taxon>Sphingobacteriales</taxon>
        <taxon>Sphingobacteriaceae</taxon>
        <taxon>Mucilaginibacter</taxon>
    </lineage>
</organism>
<dbReference type="Proteomes" id="UP000189739">
    <property type="component" value="Unassembled WGS sequence"/>
</dbReference>
<dbReference type="AlphaFoldDB" id="A0A1S9PKW2"/>
<feature type="chain" id="PRO_5012707206" description="Lipoprotein" evidence="1">
    <location>
        <begin position="19"/>
        <end position="208"/>
    </location>
</feature>
<comment type="caution">
    <text evidence="2">The sequence shown here is derived from an EMBL/GenBank/DDBJ whole genome shotgun (WGS) entry which is preliminary data.</text>
</comment>
<evidence type="ECO:0000313" key="2">
    <source>
        <dbReference type="EMBL" id="OOQ61603.1"/>
    </source>
</evidence>